<dbReference type="EMBL" id="CM047904">
    <property type="protein sequence ID" value="KAJ0090778.1"/>
    <property type="molecule type" value="Genomic_DNA"/>
</dbReference>
<accession>A0ACC1AVU4</accession>
<reference evidence="2" key="1">
    <citation type="journal article" date="2023" name="G3 (Bethesda)">
        <title>Genome assembly and association tests identify interacting loci associated with vigor, precocity, and sex in interspecific pistachio rootstocks.</title>
        <authorList>
            <person name="Palmer W."/>
            <person name="Jacygrad E."/>
            <person name="Sagayaradj S."/>
            <person name="Cavanaugh K."/>
            <person name="Han R."/>
            <person name="Bertier L."/>
            <person name="Beede B."/>
            <person name="Kafkas S."/>
            <person name="Golino D."/>
            <person name="Preece J."/>
            <person name="Michelmore R."/>
        </authorList>
    </citation>
    <scope>NUCLEOTIDE SEQUENCE [LARGE SCALE GENOMIC DNA]</scope>
</reference>
<name>A0ACC1AVU4_9ROSI</name>
<evidence type="ECO:0000313" key="2">
    <source>
        <dbReference type="Proteomes" id="UP001164250"/>
    </source>
</evidence>
<sequence length="175" mass="18837">MASFSTTLASSMMLTLLLLSFCEAKDIVVGGKTDAWKVPSSESDSLNHWAESSRFRIGDSLVWKYDAQKDSVLQVNKEAYVNCNTTNPIAEHKDGNTKVELDRSGPFYFISGVKGNCEKGEKLVVVVLSTRHRLISPAPSPMEFEGGPAVAPISGASSLKGGLLVVLAVLAWGLF</sequence>
<protein>
    <submittedName>
        <fullName evidence="1">Uncharacterized protein</fullName>
    </submittedName>
</protein>
<organism evidence="1 2">
    <name type="scientific">Pistacia atlantica</name>
    <dbReference type="NCBI Taxonomy" id="434234"/>
    <lineage>
        <taxon>Eukaryota</taxon>
        <taxon>Viridiplantae</taxon>
        <taxon>Streptophyta</taxon>
        <taxon>Embryophyta</taxon>
        <taxon>Tracheophyta</taxon>
        <taxon>Spermatophyta</taxon>
        <taxon>Magnoliopsida</taxon>
        <taxon>eudicotyledons</taxon>
        <taxon>Gunneridae</taxon>
        <taxon>Pentapetalae</taxon>
        <taxon>rosids</taxon>
        <taxon>malvids</taxon>
        <taxon>Sapindales</taxon>
        <taxon>Anacardiaceae</taxon>
        <taxon>Pistacia</taxon>
    </lineage>
</organism>
<evidence type="ECO:0000313" key="1">
    <source>
        <dbReference type="EMBL" id="KAJ0090778.1"/>
    </source>
</evidence>
<dbReference type="Proteomes" id="UP001164250">
    <property type="component" value="Chromosome 8"/>
</dbReference>
<proteinExistence type="predicted"/>
<gene>
    <name evidence="1" type="ORF">Patl1_12591</name>
</gene>
<comment type="caution">
    <text evidence="1">The sequence shown here is derived from an EMBL/GenBank/DDBJ whole genome shotgun (WGS) entry which is preliminary data.</text>
</comment>
<keyword evidence="2" id="KW-1185">Reference proteome</keyword>